<dbReference type="AlphaFoldDB" id="A0A6A6TSM3"/>
<dbReference type="EMBL" id="MU004289">
    <property type="protein sequence ID" value="KAF2662456.1"/>
    <property type="molecule type" value="Genomic_DNA"/>
</dbReference>
<sequence>MVSLPIGSLAPKVISRDDVFLKLYNTRQMESSQAAEFAAALNFNETLHDFPELQSSANYVIEDLETFIVFMCSSLQYFVNLRKWARTCSFNEQNLSEHFGEEGDPRLEHLVAALDAIKDVEILSREGFVQVPKQWVEWCRLQEMGDTGTYTSDRENAWALKEADQAHAIRARVVEIEAKTLKVKATRKEYRKRIKESYNKYYESIGKIDSEFGQEIRGTEPMAVQIESFLGKGKNPGKP</sequence>
<organism evidence="1 2">
    <name type="scientific">Lophiostoma macrostomum CBS 122681</name>
    <dbReference type="NCBI Taxonomy" id="1314788"/>
    <lineage>
        <taxon>Eukaryota</taxon>
        <taxon>Fungi</taxon>
        <taxon>Dikarya</taxon>
        <taxon>Ascomycota</taxon>
        <taxon>Pezizomycotina</taxon>
        <taxon>Dothideomycetes</taxon>
        <taxon>Pleosporomycetidae</taxon>
        <taxon>Pleosporales</taxon>
        <taxon>Lophiostomataceae</taxon>
        <taxon>Lophiostoma</taxon>
    </lineage>
</organism>
<dbReference type="Proteomes" id="UP000799324">
    <property type="component" value="Unassembled WGS sequence"/>
</dbReference>
<accession>A0A6A6TSM3</accession>
<protein>
    <submittedName>
        <fullName evidence="1">Uncharacterized protein</fullName>
    </submittedName>
</protein>
<proteinExistence type="predicted"/>
<name>A0A6A6TSM3_9PLEO</name>
<keyword evidence="2" id="KW-1185">Reference proteome</keyword>
<evidence type="ECO:0000313" key="2">
    <source>
        <dbReference type="Proteomes" id="UP000799324"/>
    </source>
</evidence>
<gene>
    <name evidence="1" type="ORF">K491DRAFT_709820</name>
</gene>
<reference evidence="1" key="1">
    <citation type="journal article" date="2020" name="Stud. Mycol.">
        <title>101 Dothideomycetes genomes: a test case for predicting lifestyles and emergence of pathogens.</title>
        <authorList>
            <person name="Haridas S."/>
            <person name="Albert R."/>
            <person name="Binder M."/>
            <person name="Bloem J."/>
            <person name="Labutti K."/>
            <person name="Salamov A."/>
            <person name="Andreopoulos B."/>
            <person name="Baker S."/>
            <person name="Barry K."/>
            <person name="Bills G."/>
            <person name="Bluhm B."/>
            <person name="Cannon C."/>
            <person name="Castanera R."/>
            <person name="Culley D."/>
            <person name="Daum C."/>
            <person name="Ezra D."/>
            <person name="Gonzalez J."/>
            <person name="Henrissat B."/>
            <person name="Kuo A."/>
            <person name="Liang C."/>
            <person name="Lipzen A."/>
            <person name="Lutzoni F."/>
            <person name="Magnuson J."/>
            <person name="Mondo S."/>
            <person name="Nolan M."/>
            <person name="Ohm R."/>
            <person name="Pangilinan J."/>
            <person name="Park H.-J."/>
            <person name="Ramirez L."/>
            <person name="Alfaro M."/>
            <person name="Sun H."/>
            <person name="Tritt A."/>
            <person name="Yoshinaga Y."/>
            <person name="Zwiers L.-H."/>
            <person name="Turgeon B."/>
            <person name="Goodwin S."/>
            <person name="Spatafora J."/>
            <person name="Crous P."/>
            <person name="Grigoriev I."/>
        </authorList>
    </citation>
    <scope>NUCLEOTIDE SEQUENCE</scope>
    <source>
        <strain evidence="1">CBS 122681</strain>
    </source>
</reference>
<evidence type="ECO:0000313" key="1">
    <source>
        <dbReference type="EMBL" id="KAF2662456.1"/>
    </source>
</evidence>